<proteinExistence type="predicted"/>
<accession>A0A0A8ZBZ6</accession>
<sequence length="27" mass="3205">MHRDEVLPDCHCKCTMTYKGISNKHKE</sequence>
<organism evidence="1">
    <name type="scientific">Arundo donax</name>
    <name type="common">Giant reed</name>
    <name type="synonym">Donax arundinaceus</name>
    <dbReference type="NCBI Taxonomy" id="35708"/>
    <lineage>
        <taxon>Eukaryota</taxon>
        <taxon>Viridiplantae</taxon>
        <taxon>Streptophyta</taxon>
        <taxon>Embryophyta</taxon>
        <taxon>Tracheophyta</taxon>
        <taxon>Spermatophyta</taxon>
        <taxon>Magnoliopsida</taxon>
        <taxon>Liliopsida</taxon>
        <taxon>Poales</taxon>
        <taxon>Poaceae</taxon>
        <taxon>PACMAD clade</taxon>
        <taxon>Arundinoideae</taxon>
        <taxon>Arundineae</taxon>
        <taxon>Arundo</taxon>
    </lineage>
</organism>
<dbReference type="AlphaFoldDB" id="A0A0A8ZBZ6"/>
<protein>
    <submittedName>
        <fullName evidence="1">Uncharacterized protein</fullName>
    </submittedName>
</protein>
<reference evidence="1" key="2">
    <citation type="journal article" date="2015" name="Data Brief">
        <title>Shoot transcriptome of the giant reed, Arundo donax.</title>
        <authorList>
            <person name="Barrero R.A."/>
            <person name="Guerrero F.D."/>
            <person name="Moolhuijzen P."/>
            <person name="Goolsby J.A."/>
            <person name="Tidwell J."/>
            <person name="Bellgard S.E."/>
            <person name="Bellgard M.I."/>
        </authorList>
    </citation>
    <scope>NUCLEOTIDE SEQUENCE</scope>
    <source>
        <tissue evidence="1">Shoot tissue taken approximately 20 cm above the soil surface</tissue>
    </source>
</reference>
<evidence type="ECO:0000313" key="1">
    <source>
        <dbReference type="EMBL" id="JAD32387.1"/>
    </source>
</evidence>
<name>A0A0A8ZBZ6_ARUDO</name>
<dbReference type="EMBL" id="GBRH01265508">
    <property type="protein sequence ID" value="JAD32387.1"/>
    <property type="molecule type" value="Transcribed_RNA"/>
</dbReference>
<reference evidence="1" key="1">
    <citation type="submission" date="2014-09" db="EMBL/GenBank/DDBJ databases">
        <authorList>
            <person name="Magalhaes I.L.F."/>
            <person name="Oliveira U."/>
            <person name="Santos F.R."/>
            <person name="Vidigal T.H.D.A."/>
            <person name="Brescovit A.D."/>
            <person name="Santos A.J."/>
        </authorList>
    </citation>
    <scope>NUCLEOTIDE SEQUENCE</scope>
    <source>
        <tissue evidence="1">Shoot tissue taken approximately 20 cm above the soil surface</tissue>
    </source>
</reference>